<reference evidence="2" key="1">
    <citation type="submission" date="2016-10" db="EMBL/GenBank/DDBJ databases">
        <authorList>
            <person name="Varghese N."/>
            <person name="Submissions S."/>
        </authorList>
    </citation>
    <scope>NUCLEOTIDE SEQUENCE [LARGE SCALE GENOMIC DNA]</scope>
    <source>
        <strain evidence="2">DSM 3695</strain>
    </source>
</reference>
<evidence type="ECO:0000313" key="1">
    <source>
        <dbReference type="EMBL" id="SEW57444.1"/>
    </source>
</evidence>
<sequence length="144" mass="16345">MTSITDLLQKLNKFKQDLHEFSNDNYTILPDSKGMIDRQCPHCTTLFKINSEDYETKMQQDDIFCPNCKVSGTADDFFPEELKEKIKKVIQAAIIDNWNQETPMNDISIQSNAALEMVYVCTNCNIRYATTVSPNACPSCGTTN</sequence>
<protein>
    <submittedName>
        <fullName evidence="1">Uncharacterized protein</fullName>
    </submittedName>
</protein>
<dbReference type="RefSeq" id="WP_089904797.1">
    <property type="nucleotide sequence ID" value="NZ_FOJG01000003.1"/>
</dbReference>
<dbReference type="SUPFAM" id="SSF57802">
    <property type="entry name" value="Rubredoxin-like"/>
    <property type="match status" value="1"/>
</dbReference>
<dbReference type="AlphaFoldDB" id="A0A1I0SE10"/>
<name>A0A1I0SE10_9BACT</name>
<keyword evidence="2" id="KW-1185">Reference proteome</keyword>
<dbReference type="Proteomes" id="UP000199310">
    <property type="component" value="Unassembled WGS sequence"/>
</dbReference>
<accession>A0A1I0SE10</accession>
<evidence type="ECO:0000313" key="2">
    <source>
        <dbReference type="Proteomes" id="UP000199310"/>
    </source>
</evidence>
<dbReference type="STRING" id="29529.SAMN04488122_6787"/>
<proteinExistence type="predicted"/>
<dbReference type="OrthoDB" id="244835at2"/>
<gene>
    <name evidence="1" type="ORF">SAMN04488122_6787</name>
</gene>
<dbReference type="EMBL" id="FOJG01000003">
    <property type="protein sequence ID" value="SEW57444.1"/>
    <property type="molecule type" value="Genomic_DNA"/>
</dbReference>
<organism evidence="1 2">
    <name type="scientific">Chitinophaga arvensicola</name>
    <dbReference type="NCBI Taxonomy" id="29529"/>
    <lineage>
        <taxon>Bacteria</taxon>
        <taxon>Pseudomonadati</taxon>
        <taxon>Bacteroidota</taxon>
        <taxon>Chitinophagia</taxon>
        <taxon>Chitinophagales</taxon>
        <taxon>Chitinophagaceae</taxon>
        <taxon>Chitinophaga</taxon>
    </lineage>
</organism>